<dbReference type="GO" id="GO:0005366">
    <property type="term" value="F:myo-inositol:proton symporter activity"/>
    <property type="evidence" value="ECO:0007669"/>
    <property type="project" value="TreeGrafter"/>
</dbReference>
<feature type="transmembrane region" description="Helical" evidence="8">
    <location>
        <begin position="182"/>
        <end position="205"/>
    </location>
</feature>
<evidence type="ECO:0000256" key="1">
    <source>
        <dbReference type="ARBA" id="ARBA00004141"/>
    </source>
</evidence>
<accession>G8ZM21</accession>
<feature type="transmembrane region" description="Helical" evidence="8">
    <location>
        <begin position="434"/>
        <end position="456"/>
    </location>
</feature>
<feature type="transmembrane region" description="Helical" evidence="8">
    <location>
        <begin position="124"/>
        <end position="141"/>
    </location>
</feature>
<dbReference type="PANTHER" id="PTHR48020">
    <property type="entry name" value="PROTON MYO-INOSITOL COTRANSPORTER"/>
    <property type="match status" value="1"/>
</dbReference>
<dbReference type="GO" id="GO:1904679">
    <property type="term" value="P:myo-inositol import across plasma membrane"/>
    <property type="evidence" value="ECO:0007669"/>
    <property type="project" value="TreeGrafter"/>
</dbReference>
<feature type="transmembrane region" description="Helical" evidence="8">
    <location>
        <begin position="344"/>
        <end position="368"/>
    </location>
</feature>
<keyword evidence="3" id="KW-0813">Transport</keyword>
<reference evidence="10 11" key="1">
    <citation type="journal article" date="2011" name="Proc. Natl. Acad. Sci. U.S.A.">
        <title>Evolutionary erosion of yeast sex chromosomes by mating-type switching accidents.</title>
        <authorList>
            <person name="Gordon J.L."/>
            <person name="Armisen D."/>
            <person name="Proux-Wera E."/>
            <person name="Oheigeartaigh S.S."/>
            <person name="Byrne K.P."/>
            <person name="Wolfe K.H."/>
        </authorList>
    </citation>
    <scope>NUCLEOTIDE SEQUENCE [LARGE SCALE GENOMIC DNA]</scope>
    <source>
        <strain evidence="11">ATCC 10662 / CBS 1146 / NBRC 0425 / NCYC 2629 / NRRL Y-866</strain>
    </source>
</reference>
<dbReference type="SUPFAM" id="SSF103473">
    <property type="entry name" value="MFS general substrate transporter"/>
    <property type="match status" value="1"/>
</dbReference>
<dbReference type="InterPro" id="IPR003663">
    <property type="entry name" value="Sugar/inositol_transpt"/>
</dbReference>
<evidence type="ECO:0000256" key="2">
    <source>
        <dbReference type="ARBA" id="ARBA00010992"/>
    </source>
</evidence>
<evidence type="ECO:0000256" key="6">
    <source>
        <dbReference type="ARBA" id="ARBA00023136"/>
    </source>
</evidence>
<dbReference type="FunCoup" id="G8ZM21">
    <property type="interactions" value="1229"/>
</dbReference>
<evidence type="ECO:0000256" key="5">
    <source>
        <dbReference type="ARBA" id="ARBA00022989"/>
    </source>
</evidence>
<gene>
    <name evidence="10" type="primary">TDEL0A03330</name>
    <name evidence="10" type="ORF">TDEL_0A03330</name>
</gene>
<protein>
    <recommendedName>
        <fullName evidence="9">Major facilitator superfamily (MFS) profile domain-containing protein</fullName>
    </recommendedName>
</protein>
<sequence>MENGQCVRTPATSPTSEVDDVYSDLYSTLSQVTSSTVNDIDQLPYQLTFKSAVTYLGACLCGLLFGYDTGVISGVLLKIRPEDISREVITNFDKELITSVTCLGSFFGSILGFPLSDTYGRRKTLAFCSAIFIVGGIWMALSKSLSLLIMGRLVVGVAIGIAAQCVPVFLSEVSPASIRGTVLTLNSLAITGGQFLSYVAAYMLADLKHSWRYLFGISAIPAVIFLALMKFIPESPRWLISRSEFTKAHASLRVIYPAASSQQLGLKLRKLVQDICKLRKYEDIEEPLLLNRSKLFGPKSKAKTSKQSMDGNQNGTVTTEIPDSLPQDRHQKQVHKMEPRAKRALVIGCVLMFFQQASGFNAFMYYATILFEDLNVSNPLLPAMGIAFTNFLFTFVALGLVDIVGKRAMLLYTIWIMTLSLLLSTVSFDINDTRLILTSVLMFVASFASAMGNIPWSSVEFLPLNRRAFGASCISCTNWLTNTVVSMSFLSLVNHFGSKNIMLAFALFTALNWVFVYFWYPEVKGLTLEEIGKVFDHGIDVNYVYRNYH</sequence>
<dbReference type="InterPro" id="IPR036259">
    <property type="entry name" value="MFS_trans_sf"/>
</dbReference>
<keyword evidence="11" id="KW-1185">Reference proteome</keyword>
<feature type="transmembrane region" description="Helical" evidence="8">
    <location>
        <begin position="468"/>
        <end position="489"/>
    </location>
</feature>
<evidence type="ECO:0000256" key="4">
    <source>
        <dbReference type="ARBA" id="ARBA00022692"/>
    </source>
</evidence>
<dbReference type="PANTHER" id="PTHR48020:SF12">
    <property type="entry name" value="PROTON MYO-INOSITOL COTRANSPORTER"/>
    <property type="match status" value="1"/>
</dbReference>
<dbReference type="HOGENOM" id="CLU_001265_30_5_1"/>
<comment type="similarity">
    <text evidence="2">Belongs to the major facilitator superfamily. Sugar transporter (TC 2.A.1.1) family.</text>
</comment>
<feature type="transmembrane region" description="Helical" evidence="8">
    <location>
        <begin position="501"/>
        <end position="520"/>
    </location>
</feature>
<dbReference type="RefSeq" id="XP_003678876.1">
    <property type="nucleotide sequence ID" value="XM_003678828.1"/>
</dbReference>
<dbReference type="Gene3D" id="1.20.1250.20">
    <property type="entry name" value="MFS general substrate transporter like domains"/>
    <property type="match status" value="1"/>
</dbReference>
<feature type="transmembrane region" description="Helical" evidence="8">
    <location>
        <begin position="211"/>
        <end position="232"/>
    </location>
</feature>
<feature type="transmembrane region" description="Helical" evidence="8">
    <location>
        <begin position="52"/>
        <end position="76"/>
    </location>
</feature>
<evidence type="ECO:0000313" key="11">
    <source>
        <dbReference type="Proteomes" id="UP000005627"/>
    </source>
</evidence>
<dbReference type="AlphaFoldDB" id="G8ZM21"/>
<keyword evidence="4 8" id="KW-0812">Transmembrane</keyword>
<keyword evidence="6 8" id="KW-0472">Membrane</keyword>
<evidence type="ECO:0000259" key="9">
    <source>
        <dbReference type="PROSITE" id="PS50850"/>
    </source>
</evidence>
<dbReference type="PROSITE" id="PS50850">
    <property type="entry name" value="MFS"/>
    <property type="match status" value="1"/>
</dbReference>
<dbReference type="InterPro" id="IPR005828">
    <property type="entry name" value="MFS_sugar_transport-like"/>
</dbReference>
<dbReference type="GeneID" id="11503240"/>
<feature type="transmembrane region" description="Helical" evidence="8">
    <location>
        <begin position="380"/>
        <end position="401"/>
    </location>
</feature>
<evidence type="ECO:0000256" key="3">
    <source>
        <dbReference type="ARBA" id="ARBA00022448"/>
    </source>
</evidence>
<dbReference type="KEGG" id="tdl:TDEL_0A03330"/>
<dbReference type="InterPro" id="IPR050814">
    <property type="entry name" value="Myo-inositol_Transporter"/>
</dbReference>
<name>G8ZM21_TORDE</name>
<feature type="transmembrane region" description="Helical" evidence="8">
    <location>
        <begin position="147"/>
        <end position="170"/>
    </location>
</feature>
<dbReference type="InterPro" id="IPR020846">
    <property type="entry name" value="MFS_dom"/>
</dbReference>
<evidence type="ECO:0000256" key="8">
    <source>
        <dbReference type="SAM" id="Phobius"/>
    </source>
</evidence>
<dbReference type="eggNOG" id="KOG0254">
    <property type="taxonomic scope" value="Eukaryota"/>
</dbReference>
<keyword evidence="5 8" id="KW-1133">Transmembrane helix</keyword>
<evidence type="ECO:0000256" key="7">
    <source>
        <dbReference type="SAM" id="MobiDB-lite"/>
    </source>
</evidence>
<dbReference type="PRINTS" id="PR00171">
    <property type="entry name" value="SUGRTRNSPORT"/>
</dbReference>
<dbReference type="PROSITE" id="PS00217">
    <property type="entry name" value="SUGAR_TRANSPORT_2"/>
    <property type="match status" value="1"/>
</dbReference>
<dbReference type="EMBL" id="HE616742">
    <property type="protein sequence ID" value="CCE89665.1"/>
    <property type="molecule type" value="Genomic_DNA"/>
</dbReference>
<comment type="subcellular location">
    <subcellularLocation>
        <location evidence="1">Membrane</location>
        <topology evidence="1">Multi-pass membrane protein</topology>
    </subcellularLocation>
</comment>
<feature type="domain" description="Major facilitator superfamily (MFS) profile" evidence="9">
    <location>
        <begin position="54"/>
        <end position="524"/>
    </location>
</feature>
<evidence type="ECO:0000313" key="10">
    <source>
        <dbReference type="EMBL" id="CCE89665.1"/>
    </source>
</evidence>
<organism evidence="10 11">
    <name type="scientific">Torulaspora delbrueckii</name>
    <name type="common">Yeast</name>
    <name type="synonym">Candida colliculosa</name>
    <dbReference type="NCBI Taxonomy" id="4950"/>
    <lineage>
        <taxon>Eukaryota</taxon>
        <taxon>Fungi</taxon>
        <taxon>Dikarya</taxon>
        <taxon>Ascomycota</taxon>
        <taxon>Saccharomycotina</taxon>
        <taxon>Saccharomycetes</taxon>
        <taxon>Saccharomycetales</taxon>
        <taxon>Saccharomycetaceae</taxon>
        <taxon>Torulaspora</taxon>
    </lineage>
</organism>
<feature type="compositionally biased region" description="Polar residues" evidence="7">
    <location>
        <begin position="305"/>
        <end position="321"/>
    </location>
</feature>
<dbReference type="Proteomes" id="UP000005627">
    <property type="component" value="Chromosome 1"/>
</dbReference>
<dbReference type="InterPro" id="IPR005829">
    <property type="entry name" value="Sugar_transporter_CS"/>
</dbReference>
<dbReference type="Pfam" id="PF00083">
    <property type="entry name" value="Sugar_tr"/>
    <property type="match status" value="2"/>
</dbReference>
<dbReference type="InParanoid" id="G8ZM21"/>
<dbReference type="OrthoDB" id="5290825at2759"/>
<proteinExistence type="inferred from homology"/>
<feature type="transmembrane region" description="Helical" evidence="8">
    <location>
        <begin position="408"/>
        <end position="428"/>
    </location>
</feature>
<feature type="region of interest" description="Disordered" evidence="7">
    <location>
        <begin position="299"/>
        <end position="329"/>
    </location>
</feature>
<feature type="transmembrane region" description="Helical" evidence="8">
    <location>
        <begin position="96"/>
        <end position="115"/>
    </location>
</feature>
<dbReference type="GO" id="GO:0016020">
    <property type="term" value="C:membrane"/>
    <property type="evidence" value="ECO:0007669"/>
    <property type="project" value="UniProtKB-SubCell"/>
</dbReference>